<dbReference type="EMBL" id="MPIN01000001">
    <property type="protein sequence ID" value="OJH41926.1"/>
    <property type="molecule type" value="Genomic_DNA"/>
</dbReference>
<accession>A0A1L9BI96</accession>
<keyword evidence="2" id="KW-1185">Reference proteome</keyword>
<comment type="caution">
    <text evidence="1">The sequence shown here is derived from an EMBL/GenBank/DDBJ whole genome shotgun (WGS) entry which is preliminary data.</text>
</comment>
<dbReference type="AlphaFoldDB" id="A0A1L9BI96"/>
<protein>
    <submittedName>
        <fullName evidence="1">Uncharacterized protein</fullName>
    </submittedName>
</protein>
<sequence>MSPLVREECRHLELSPMPENKPLVSESSSPVSAVLTQKLETLKFTSIASVRDGVRELKLQRTELAPSVARLYAASERKAMLFTEGRIANWRDDREAEEDAEPLIDWARSAGPQQRRMMIHAFKQQNRGIFVVHHIGGMSRADARAFMKDYFEQGGSLDDVAEWFQRAGNVLRNERPAGQSGTDGLFSKPWNWVKGAVKTVKDAVEAAGKSLVNAIGKVVTWTASKIADFVDALLDAGRKVGELLSEALAKGADVLKKFVRGVLDAGRAVADVLSWAATKATATLQDVVSAILQAGRAVAQIVAAAAKAGAAAIRVTARALVALGRKVREVLAAAGAWSATALEQLFRGLKLAGSKLAEVAGEVARFTGTAIRRMVKGLYKAYAQVRDILVAFMKDQVSTLRMVLDGLLAAGLQLGKVITTIVHDVVKEFRKGFFQGLIALGKSPFLIMKEAIAATAGVAALAFATLLDVLGGHRPLTEAEKKQARLVFGSSINLARVKVAVASLPANLVNLVNGERPFTTMYVLNFASWAEVDMKTLMHELTHTWQGVVAGPVYMLEALHAQLRGEGYKVTNDMLRERGNELSRFNREQQAVIVEEYWYEQWGKAAFPKLTGLGLDVELLRPYARQVFKPIRGVRVALPLVKPVPPIRTPVAAAASEARLPREK</sequence>
<evidence type="ECO:0000313" key="2">
    <source>
        <dbReference type="Proteomes" id="UP000182229"/>
    </source>
</evidence>
<reference evidence="2" key="1">
    <citation type="submission" date="2016-11" db="EMBL/GenBank/DDBJ databases">
        <authorList>
            <person name="Shukria A."/>
            <person name="Stevens D.C."/>
        </authorList>
    </citation>
    <scope>NUCLEOTIDE SEQUENCE [LARGE SCALE GENOMIC DNA]</scope>
    <source>
        <strain evidence="2">Cbfe23</strain>
    </source>
</reference>
<proteinExistence type="predicted"/>
<gene>
    <name evidence="1" type="ORF">BON30_01460</name>
</gene>
<organism evidence="1 2">
    <name type="scientific">Cystobacter ferrugineus</name>
    <dbReference type="NCBI Taxonomy" id="83449"/>
    <lineage>
        <taxon>Bacteria</taxon>
        <taxon>Pseudomonadati</taxon>
        <taxon>Myxococcota</taxon>
        <taxon>Myxococcia</taxon>
        <taxon>Myxococcales</taxon>
        <taxon>Cystobacterineae</taxon>
        <taxon>Archangiaceae</taxon>
        <taxon>Cystobacter</taxon>
    </lineage>
</organism>
<evidence type="ECO:0000313" key="1">
    <source>
        <dbReference type="EMBL" id="OJH41926.1"/>
    </source>
</evidence>
<dbReference type="Proteomes" id="UP000182229">
    <property type="component" value="Unassembled WGS sequence"/>
</dbReference>
<dbReference type="STRING" id="83449.BON30_01460"/>
<name>A0A1L9BI96_9BACT</name>
<reference evidence="1 2" key="2">
    <citation type="submission" date="2016-12" db="EMBL/GenBank/DDBJ databases">
        <title>Draft Genome Sequence of Cystobacter ferrugineus Strain Cbfe23.</title>
        <authorList>
            <person name="Akbar S."/>
            <person name="Dowd S.E."/>
            <person name="Stevens D.C."/>
        </authorList>
    </citation>
    <scope>NUCLEOTIDE SEQUENCE [LARGE SCALE GENOMIC DNA]</scope>
    <source>
        <strain evidence="1 2">Cbfe23</strain>
    </source>
</reference>